<accession>A0A0C9ZI55</accession>
<dbReference type="InParanoid" id="A0A0C9ZI55"/>
<organism evidence="1 2">
    <name type="scientific">Suillus luteus UH-Slu-Lm8-n1</name>
    <dbReference type="NCBI Taxonomy" id="930992"/>
    <lineage>
        <taxon>Eukaryota</taxon>
        <taxon>Fungi</taxon>
        <taxon>Dikarya</taxon>
        <taxon>Basidiomycota</taxon>
        <taxon>Agaricomycotina</taxon>
        <taxon>Agaricomycetes</taxon>
        <taxon>Agaricomycetidae</taxon>
        <taxon>Boletales</taxon>
        <taxon>Suillineae</taxon>
        <taxon>Suillaceae</taxon>
        <taxon>Suillus</taxon>
    </lineage>
</organism>
<reference evidence="2" key="2">
    <citation type="submission" date="2015-01" db="EMBL/GenBank/DDBJ databases">
        <title>Evolutionary Origins and Diversification of the Mycorrhizal Mutualists.</title>
        <authorList>
            <consortium name="DOE Joint Genome Institute"/>
            <consortium name="Mycorrhizal Genomics Consortium"/>
            <person name="Kohler A."/>
            <person name="Kuo A."/>
            <person name="Nagy L.G."/>
            <person name="Floudas D."/>
            <person name="Copeland A."/>
            <person name="Barry K.W."/>
            <person name="Cichocki N."/>
            <person name="Veneault-Fourrey C."/>
            <person name="LaButti K."/>
            <person name="Lindquist E.A."/>
            <person name="Lipzen A."/>
            <person name="Lundell T."/>
            <person name="Morin E."/>
            <person name="Murat C."/>
            <person name="Riley R."/>
            <person name="Ohm R."/>
            <person name="Sun H."/>
            <person name="Tunlid A."/>
            <person name="Henrissat B."/>
            <person name="Grigoriev I.V."/>
            <person name="Hibbett D.S."/>
            <person name="Martin F."/>
        </authorList>
    </citation>
    <scope>NUCLEOTIDE SEQUENCE [LARGE SCALE GENOMIC DNA]</scope>
    <source>
        <strain evidence="2">UH-Slu-Lm8-n1</strain>
    </source>
</reference>
<name>A0A0C9ZI55_9AGAM</name>
<sequence length="141" mass="15882">MPEMEVHTHGEDSEDDELKTARKYMLGGHASPVVQAVKHPVLTTSTYCYSLPSYCVEPFIQSSFSALAGESRHTEFGFPRLSGRAKSFPRCSLVRSSCVRSSLPPQYVTMMQFKFQWPRQSIAIFGVATVFTLSKHWATRT</sequence>
<dbReference type="AlphaFoldDB" id="A0A0C9ZI55"/>
<evidence type="ECO:0000313" key="2">
    <source>
        <dbReference type="Proteomes" id="UP000054485"/>
    </source>
</evidence>
<protein>
    <submittedName>
        <fullName evidence="1">Uncharacterized protein</fullName>
    </submittedName>
</protein>
<dbReference type="Proteomes" id="UP000054485">
    <property type="component" value="Unassembled WGS sequence"/>
</dbReference>
<dbReference type="HOGENOM" id="CLU_1826579_0_0_1"/>
<gene>
    <name evidence="1" type="ORF">CY34DRAFT_478055</name>
</gene>
<proteinExistence type="predicted"/>
<dbReference type="EMBL" id="KN835477">
    <property type="protein sequence ID" value="KIK37070.1"/>
    <property type="molecule type" value="Genomic_DNA"/>
</dbReference>
<reference evidence="1 2" key="1">
    <citation type="submission" date="2014-04" db="EMBL/GenBank/DDBJ databases">
        <authorList>
            <consortium name="DOE Joint Genome Institute"/>
            <person name="Kuo A."/>
            <person name="Ruytinx J."/>
            <person name="Rineau F."/>
            <person name="Colpaert J."/>
            <person name="Kohler A."/>
            <person name="Nagy L.G."/>
            <person name="Floudas D."/>
            <person name="Copeland A."/>
            <person name="Barry K.W."/>
            <person name="Cichocki N."/>
            <person name="Veneault-Fourrey C."/>
            <person name="LaButti K."/>
            <person name="Lindquist E.A."/>
            <person name="Lipzen A."/>
            <person name="Lundell T."/>
            <person name="Morin E."/>
            <person name="Murat C."/>
            <person name="Sun H."/>
            <person name="Tunlid A."/>
            <person name="Henrissat B."/>
            <person name="Grigoriev I.V."/>
            <person name="Hibbett D.S."/>
            <person name="Martin F."/>
            <person name="Nordberg H.P."/>
            <person name="Cantor M.N."/>
            <person name="Hua S.X."/>
        </authorList>
    </citation>
    <scope>NUCLEOTIDE SEQUENCE [LARGE SCALE GENOMIC DNA]</scope>
    <source>
        <strain evidence="1 2">UH-Slu-Lm8-n1</strain>
    </source>
</reference>
<evidence type="ECO:0000313" key="1">
    <source>
        <dbReference type="EMBL" id="KIK37070.1"/>
    </source>
</evidence>
<keyword evidence="2" id="KW-1185">Reference proteome</keyword>